<organism evidence="3 4">
    <name type="scientific">Segetibacter aerophilus</name>
    <dbReference type="NCBI Taxonomy" id="670293"/>
    <lineage>
        <taxon>Bacteria</taxon>
        <taxon>Pseudomonadati</taxon>
        <taxon>Bacteroidota</taxon>
        <taxon>Chitinophagia</taxon>
        <taxon>Chitinophagales</taxon>
        <taxon>Chitinophagaceae</taxon>
        <taxon>Segetibacter</taxon>
    </lineage>
</organism>
<dbReference type="InterPro" id="IPR012338">
    <property type="entry name" value="Beta-lactam/transpept-like"/>
</dbReference>
<evidence type="ECO:0000313" key="4">
    <source>
        <dbReference type="Proteomes" id="UP000321513"/>
    </source>
</evidence>
<sequence length="425" mass="47608">MKILSFICTSFITILFLLPSVQAQVIQTVVKQNSSIDYSRLNRIDTLLNDYIRKNYLTGAVTLVVKDNQLVQYKGYGYVNAETKSPMKSDAIFRIMSQTKAITSVAIMILYEQGKLLLDQPIADFIPAFRNPVVIDKYNSADTTYTTVPARRNITFRDLLTHSSGLDYADIGSARGNAIYAKAGIPSGLGYFNADLLEKMKVLAKQPLLFQPGEKWQYGLNSDLLGCLVEVISGTNLEDFFRKNIFDPLGMKDTYFNLPQSKANRLASVYTEDSLHRIIKWSPTFRHIDPNYPLMNKKYFSGGAGLSSTAFDYAVFMQMLLNKGVYNRHRILSPRSVEMMTSPQLDFLYNGSDNFGLGFGLTSAKSASRNARSEGSFAWGGYYGTTYWADPKTHLVCLIMTQQSPNSHGDIGAKFESLVYASLNK</sequence>
<protein>
    <submittedName>
        <fullName evidence="3">Serine hydrolase</fullName>
    </submittedName>
</protein>
<keyword evidence="4" id="KW-1185">Reference proteome</keyword>
<evidence type="ECO:0000256" key="1">
    <source>
        <dbReference type="SAM" id="SignalP"/>
    </source>
</evidence>
<keyword evidence="3" id="KW-0378">Hydrolase</keyword>
<evidence type="ECO:0000313" key="3">
    <source>
        <dbReference type="EMBL" id="GEO10729.1"/>
    </source>
</evidence>
<dbReference type="RefSeq" id="WP_246113262.1">
    <property type="nucleotide sequence ID" value="NZ_BJYT01000012.1"/>
</dbReference>
<gene>
    <name evidence="3" type="ORF">SAE01_32250</name>
</gene>
<dbReference type="Pfam" id="PF00144">
    <property type="entry name" value="Beta-lactamase"/>
    <property type="match status" value="1"/>
</dbReference>
<dbReference type="GO" id="GO:0016787">
    <property type="term" value="F:hydrolase activity"/>
    <property type="evidence" value="ECO:0007669"/>
    <property type="project" value="UniProtKB-KW"/>
</dbReference>
<dbReference type="EMBL" id="BJYT01000012">
    <property type="protein sequence ID" value="GEO10729.1"/>
    <property type="molecule type" value="Genomic_DNA"/>
</dbReference>
<dbReference type="InterPro" id="IPR050789">
    <property type="entry name" value="Diverse_Enzym_Activities"/>
</dbReference>
<dbReference type="SUPFAM" id="SSF56601">
    <property type="entry name" value="beta-lactamase/transpeptidase-like"/>
    <property type="match status" value="1"/>
</dbReference>
<proteinExistence type="predicted"/>
<feature type="chain" id="PRO_5021934522" evidence="1">
    <location>
        <begin position="24"/>
        <end position="425"/>
    </location>
</feature>
<dbReference type="Gene3D" id="3.40.710.10">
    <property type="entry name" value="DD-peptidase/beta-lactamase superfamily"/>
    <property type="match status" value="1"/>
</dbReference>
<keyword evidence="1" id="KW-0732">Signal</keyword>
<evidence type="ECO:0000259" key="2">
    <source>
        <dbReference type="Pfam" id="PF00144"/>
    </source>
</evidence>
<name>A0A512BFI3_9BACT</name>
<feature type="domain" description="Beta-lactamase-related" evidence="2">
    <location>
        <begin position="54"/>
        <end position="408"/>
    </location>
</feature>
<feature type="signal peptide" evidence="1">
    <location>
        <begin position="1"/>
        <end position="23"/>
    </location>
</feature>
<dbReference type="Proteomes" id="UP000321513">
    <property type="component" value="Unassembled WGS sequence"/>
</dbReference>
<accession>A0A512BFI3</accession>
<dbReference type="PANTHER" id="PTHR43283">
    <property type="entry name" value="BETA-LACTAMASE-RELATED"/>
    <property type="match status" value="1"/>
</dbReference>
<dbReference type="InterPro" id="IPR001466">
    <property type="entry name" value="Beta-lactam-related"/>
</dbReference>
<reference evidence="3 4" key="1">
    <citation type="submission" date="2019-07" db="EMBL/GenBank/DDBJ databases">
        <title>Whole genome shotgun sequence of Segetibacter aerophilus NBRC 106135.</title>
        <authorList>
            <person name="Hosoyama A."/>
            <person name="Uohara A."/>
            <person name="Ohji S."/>
            <person name="Ichikawa N."/>
        </authorList>
    </citation>
    <scope>NUCLEOTIDE SEQUENCE [LARGE SCALE GENOMIC DNA]</scope>
    <source>
        <strain evidence="3 4">NBRC 106135</strain>
    </source>
</reference>
<dbReference type="AlphaFoldDB" id="A0A512BFI3"/>
<comment type="caution">
    <text evidence="3">The sequence shown here is derived from an EMBL/GenBank/DDBJ whole genome shotgun (WGS) entry which is preliminary data.</text>
</comment>
<dbReference type="PANTHER" id="PTHR43283:SF3">
    <property type="entry name" value="BETA-LACTAMASE FAMILY PROTEIN (AFU_ORTHOLOGUE AFUA_5G07500)"/>
    <property type="match status" value="1"/>
</dbReference>